<name>A0AAV9A7I7_ACOGR</name>
<proteinExistence type="predicted"/>
<organism evidence="2 3">
    <name type="scientific">Acorus gramineus</name>
    <name type="common">Dwarf sweet flag</name>
    <dbReference type="NCBI Taxonomy" id="55184"/>
    <lineage>
        <taxon>Eukaryota</taxon>
        <taxon>Viridiplantae</taxon>
        <taxon>Streptophyta</taxon>
        <taxon>Embryophyta</taxon>
        <taxon>Tracheophyta</taxon>
        <taxon>Spermatophyta</taxon>
        <taxon>Magnoliopsida</taxon>
        <taxon>Liliopsida</taxon>
        <taxon>Acoraceae</taxon>
        <taxon>Acorus</taxon>
    </lineage>
</organism>
<dbReference type="EMBL" id="JAUJYN010000011">
    <property type="protein sequence ID" value="KAK1260124.1"/>
    <property type="molecule type" value="Genomic_DNA"/>
</dbReference>
<protein>
    <submittedName>
        <fullName evidence="2">Uncharacterized protein</fullName>
    </submittedName>
</protein>
<evidence type="ECO:0000256" key="1">
    <source>
        <dbReference type="SAM" id="SignalP"/>
    </source>
</evidence>
<comment type="caution">
    <text evidence="2">The sequence shown here is derived from an EMBL/GenBank/DDBJ whole genome shotgun (WGS) entry which is preliminary data.</text>
</comment>
<dbReference type="AlphaFoldDB" id="A0AAV9A7I7"/>
<reference evidence="2" key="1">
    <citation type="journal article" date="2023" name="Nat. Commun.">
        <title>Diploid and tetraploid genomes of Acorus and the evolution of monocots.</title>
        <authorList>
            <person name="Ma L."/>
            <person name="Liu K.W."/>
            <person name="Li Z."/>
            <person name="Hsiao Y.Y."/>
            <person name="Qi Y."/>
            <person name="Fu T."/>
            <person name="Tang G.D."/>
            <person name="Zhang D."/>
            <person name="Sun W.H."/>
            <person name="Liu D.K."/>
            <person name="Li Y."/>
            <person name="Chen G.Z."/>
            <person name="Liu X.D."/>
            <person name="Liao X.Y."/>
            <person name="Jiang Y.T."/>
            <person name="Yu X."/>
            <person name="Hao Y."/>
            <person name="Huang J."/>
            <person name="Zhao X.W."/>
            <person name="Ke S."/>
            <person name="Chen Y.Y."/>
            <person name="Wu W.L."/>
            <person name="Hsu J.L."/>
            <person name="Lin Y.F."/>
            <person name="Huang M.D."/>
            <person name="Li C.Y."/>
            <person name="Huang L."/>
            <person name="Wang Z.W."/>
            <person name="Zhao X."/>
            <person name="Zhong W.Y."/>
            <person name="Peng D.H."/>
            <person name="Ahmad S."/>
            <person name="Lan S."/>
            <person name="Zhang J.S."/>
            <person name="Tsai W.C."/>
            <person name="Van de Peer Y."/>
            <person name="Liu Z.J."/>
        </authorList>
    </citation>
    <scope>NUCLEOTIDE SEQUENCE</scope>
    <source>
        <strain evidence="2">SCP</strain>
    </source>
</reference>
<feature type="signal peptide" evidence="1">
    <location>
        <begin position="1"/>
        <end position="27"/>
    </location>
</feature>
<reference evidence="2" key="2">
    <citation type="submission" date="2023-06" db="EMBL/GenBank/DDBJ databases">
        <authorList>
            <person name="Ma L."/>
            <person name="Liu K.-W."/>
            <person name="Li Z."/>
            <person name="Hsiao Y.-Y."/>
            <person name="Qi Y."/>
            <person name="Fu T."/>
            <person name="Tang G."/>
            <person name="Zhang D."/>
            <person name="Sun W.-H."/>
            <person name="Liu D.-K."/>
            <person name="Li Y."/>
            <person name="Chen G.-Z."/>
            <person name="Liu X.-D."/>
            <person name="Liao X.-Y."/>
            <person name="Jiang Y.-T."/>
            <person name="Yu X."/>
            <person name="Hao Y."/>
            <person name="Huang J."/>
            <person name="Zhao X.-W."/>
            <person name="Ke S."/>
            <person name="Chen Y.-Y."/>
            <person name="Wu W.-L."/>
            <person name="Hsu J.-L."/>
            <person name="Lin Y.-F."/>
            <person name="Huang M.-D."/>
            <person name="Li C.-Y."/>
            <person name="Huang L."/>
            <person name="Wang Z.-W."/>
            <person name="Zhao X."/>
            <person name="Zhong W.-Y."/>
            <person name="Peng D.-H."/>
            <person name="Ahmad S."/>
            <person name="Lan S."/>
            <person name="Zhang J.-S."/>
            <person name="Tsai W.-C."/>
            <person name="Van De Peer Y."/>
            <person name="Liu Z.-J."/>
        </authorList>
    </citation>
    <scope>NUCLEOTIDE SEQUENCE</scope>
    <source>
        <strain evidence="2">SCP</strain>
        <tissue evidence="2">Leaves</tissue>
    </source>
</reference>
<feature type="chain" id="PRO_5043485415" evidence="1">
    <location>
        <begin position="28"/>
        <end position="80"/>
    </location>
</feature>
<dbReference type="Proteomes" id="UP001179952">
    <property type="component" value="Unassembled WGS sequence"/>
</dbReference>
<evidence type="ECO:0000313" key="3">
    <source>
        <dbReference type="Proteomes" id="UP001179952"/>
    </source>
</evidence>
<sequence length="80" mass="8752">MAPKTHFLLLSFLLIIFSTTNFSMSHAARRLLANSPQKIQLTPLPLTPMFAIPTIPTNPAVPKIPDIPTIPTIPKIPTVP</sequence>
<keyword evidence="3" id="KW-1185">Reference proteome</keyword>
<keyword evidence="1" id="KW-0732">Signal</keyword>
<evidence type="ECO:0000313" key="2">
    <source>
        <dbReference type="EMBL" id="KAK1260124.1"/>
    </source>
</evidence>
<accession>A0AAV9A7I7</accession>
<gene>
    <name evidence="2" type="ORF">QJS04_geneDACA020325</name>
</gene>